<sequence>MHSVQESRFMNLELPYGRVFQEEGIPVVQYYTSDPYKQGYAQGMLLGGEILELFREYIKPLLQALNAAPACCTQGREYKPSCELWDDYVKPYLIFSLNLCKDASKNRLLARQKEIVIPEGRKREMEGIVQAVNDYYGHRGTTLTMDDMINGHIFLDTYKKMGMAGQSQAFGCSAVGYKTGESAYLGRNLDWPDINGCHIGDYSFLSRRLSPSGTSYVTVDFPGMVGSLTGMSENLSVAICESGASIASGLPYNLAVRDLLENALSIEQARNYLLQTPIASSINLMAADKKEIALWQLDPQHPNPVQEIFPVENRLFATNHFVDWQNPDLVLESTIADTTSIERINFLKRTFESEMAEGQPVFTAMRNGLHMACEGDTIQRITMSPKDGVLEVSFDREWAAFRDKKKVVFEAKNLF</sequence>
<protein>
    <recommendedName>
        <fullName evidence="1">Peptidase C45 hydrolase domain-containing protein</fullName>
    </recommendedName>
</protein>
<dbReference type="InterPro" id="IPR047803">
    <property type="entry name" value="DCD1A/B-like"/>
</dbReference>
<dbReference type="PANTHER" id="PTHR35190:SF2">
    <property type="entry name" value="PROTEIN DCD1B"/>
    <property type="match status" value="1"/>
</dbReference>
<dbReference type="PANTHER" id="PTHR35190">
    <property type="entry name" value="PROTEIN DCD1B"/>
    <property type="match status" value="1"/>
</dbReference>
<accession>A0A0H5DMV1</accession>
<dbReference type="NCBIfam" id="NF040521">
    <property type="entry name" value="C45_proenzyme"/>
    <property type="match status" value="1"/>
</dbReference>
<proteinExistence type="predicted"/>
<feature type="domain" description="Peptidase C45 hydrolase" evidence="1">
    <location>
        <begin position="180"/>
        <end position="356"/>
    </location>
</feature>
<reference evidence="3" key="1">
    <citation type="submission" date="2015-06" db="EMBL/GenBank/DDBJ databases">
        <authorList>
            <person name="Bertelli C."/>
        </authorList>
    </citation>
    <scope>NUCLEOTIDE SEQUENCE [LARGE SCALE GENOMIC DNA]</scope>
    <source>
        <strain evidence="3">CRIB-30</strain>
    </source>
</reference>
<dbReference type="Proteomes" id="UP000220251">
    <property type="component" value="Unassembled WGS sequence"/>
</dbReference>
<dbReference type="Pfam" id="PF03417">
    <property type="entry name" value="AAT"/>
    <property type="match status" value="1"/>
</dbReference>
<gene>
    <name evidence="2" type="ORF">ELAC_0134</name>
</gene>
<evidence type="ECO:0000313" key="3">
    <source>
        <dbReference type="Proteomes" id="UP000220251"/>
    </source>
</evidence>
<evidence type="ECO:0000259" key="1">
    <source>
        <dbReference type="Pfam" id="PF03417"/>
    </source>
</evidence>
<dbReference type="InterPro" id="IPR047794">
    <property type="entry name" value="C45_proenzyme-like"/>
</dbReference>
<keyword evidence="3" id="KW-1185">Reference proteome</keyword>
<dbReference type="Gene3D" id="3.60.60.10">
    <property type="entry name" value="Penicillin V Acylase, Chain A"/>
    <property type="match status" value="1"/>
</dbReference>
<organism evidence="2 3">
    <name type="scientific">Estrella lausannensis</name>
    <dbReference type="NCBI Taxonomy" id="483423"/>
    <lineage>
        <taxon>Bacteria</taxon>
        <taxon>Pseudomonadati</taxon>
        <taxon>Chlamydiota</taxon>
        <taxon>Chlamydiia</taxon>
        <taxon>Parachlamydiales</taxon>
        <taxon>Candidatus Criblamydiaceae</taxon>
        <taxon>Estrella</taxon>
    </lineage>
</organism>
<name>A0A0H5DMV1_9BACT</name>
<dbReference type="OrthoDB" id="5480874at2"/>
<dbReference type="InterPro" id="IPR005079">
    <property type="entry name" value="Peptidase_C45_hydrolase"/>
</dbReference>
<dbReference type="AlphaFoldDB" id="A0A0H5DMV1"/>
<dbReference type="EMBL" id="CWGJ01000001">
    <property type="protein sequence ID" value="CRX37496.1"/>
    <property type="molecule type" value="Genomic_DNA"/>
</dbReference>
<evidence type="ECO:0000313" key="2">
    <source>
        <dbReference type="EMBL" id="CRX37496.1"/>
    </source>
</evidence>
<dbReference type="RefSeq" id="WP_098037349.1">
    <property type="nucleotide sequence ID" value="NZ_CWGJ01000001.1"/>
</dbReference>